<keyword evidence="5" id="KW-0967">Endosome</keyword>
<comment type="function">
    <text evidence="8">Component of the ESCRT-I complex, a regulator of vesicular trafficking process. Required for the sorting of endocytic ubiquitinated cargos into multivesicular bodies.</text>
</comment>
<protein>
    <recommendedName>
        <fullName evidence="9">MABP domain-containing protein</fullName>
    </recommendedName>
</protein>
<comment type="subcellular location">
    <subcellularLocation>
        <location evidence="2">Endosome membrane</location>
        <topology evidence="2">Peripheral membrane protein</topology>
    </subcellularLocation>
    <subcellularLocation>
        <location evidence="1">Late endosome membrane</location>
    </subcellularLocation>
</comment>
<keyword evidence="11" id="KW-1185">Reference proteome</keyword>
<dbReference type="PROSITE" id="PS51498">
    <property type="entry name" value="MABP"/>
    <property type="match status" value="1"/>
</dbReference>
<evidence type="ECO:0000256" key="1">
    <source>
        <dbReference type="ARBA" id="ARBA00004414"/>
    </source>
</evidence>
<dbReference type="GO" id="GO:0000813">
    <property type="term" value="C:ESCRT I complex"/>
    <property type="evidence" value="ECO:0007669"/>
    <property type="project" value="InterPro"/>
</dbReference>
<keyword evidence="7" id="KW-0472">Membrane</keyword>
<keyword evidence="4" id="KW-0813">Transport</keyword>
<dbReference type="AlphaFoldDB" id="A0A4U5MVQ4"/>
<evidence type="ECO:0000256" key="8">
    <source>
        <dbReference type="ARBA" id="ARBA00053101"/>
    </source>
</evidence>
<evidence type="ECO:0000256" key="2">
    <source>
        <dbReference type="ARBA" id="ARBA00004481"/>
    </source>
</evidence>
<dbReference type="Proteomes" id="UP000298663">
    <property type="component" value="Unassembled WGS sequence"/>
</dbReference>
<evidence type="ECO:0000256" key="4">
    <source>
        <dbReference type="ARBA" id="ARBA00022448"/>
    </source>
</evidence>
<dbReference type="Gene3D" id="2.100.10.50">
    <property type="match status" value="1"/>
</dbReference>
<dbReference type="InterPro" id="IPR023341">
    <property type="entry name" value="MABP"/>
</dbReference>
<evidence type="ECO:0000256" key="5">
    <source>
        <dbReference type="ARBA" id="ARBA00022753"/>
    </source>
</evidence>
<dbReference type="InterPro" id="IPR040297">
    <property type="entry name" value="MVB12B"/>
</dbReference>
<reference evidence="10 11" key="1">
    <citation type="journal article" date="2015" name="Genome Biol.">
        <title>Comparative genomics of Steinernema reveals deeply conserved gene regulatory networks.</title>
        <authorList>
            <person name="Dillman A.R."/>
            <person name="Macchietto M."/>
            <person name="Porter C.F."/>
            <person name="Rogers A."/>
            <person name="Williams B."/>
            <person name="Antoshechkin I."/>
            <person name="Lee M.M."/>
            <person name="Goodwin Z."/>
            <person name="Lu X."/>
            <person name="Lewis E.E."/>
            <person name="Goodrich-Blair H."/>
            <person name="Stock S.P."/>
            <person name="Adams B.J."/>
            <person name="Sternberg P.W."/>
            <person name="Mortazavi A."/>
        </authorList>
    </citation>
    <scope>NUCLEOTIDE SEQUENCE [LARGE SCALE GENOMIC DNA]</scope>
    <source>
        <strain evidence="10 11">ALL</strain>
    </source>
</reference>
<dbReference type="PANTHER" id="PTHR31547">
    <property type="entry name" value="MULTIVESICULAR BODY SUBUNIT 12B"/>
    <property type="match status" value="1"/>
</dbReference>
<feature type="domain" description="MABP" evidence="9">
    <location>
        <begin position="53"/>
        <end position="203"/>
    </location>
</feature>
<comment type="similarity">
    <text evidence="3">Belongs to the MVB12 family.</text>
</comment>
<dbReference type="GO" id="GO:0046755">
    <property type="term" value="P:viral budding"/>
    <property type="evidence" value="ECO:0007669"/>
    <property type="project" value="TreeGrafter"/>
</dbReference>
<dbReference type="EMBL" id="AZBU02000006">
    <property type="protein sequence ID" value="TKR73929.1"/>
    <property type="molecule type" value="Genomic_DNA"/>
</dbReference>
<proteinExistence type="inferred from homology"/>
<dbReference type="Pfam" id="PF10240">
    <property type="entry name" value="DUF2464"/>
    <property type="match status" value="1"/>
</dbReference>
<name>A0A4U5MVQ4_STECR</name>
<evidence type="ECO:0000313" key="11">
    <source>
        <dbReference type="Proteomes" id="UP000298663"/>
    </source>
</evidence>
<dbReference type="GO" id="GO:0019075">
    <property type="term" value="P:virus maturation"/>
    <property type="evidence" value="ECO:0007669"/>
    <property type="project" value="TreeGrafter"/>
</dbReference>
<dbReference type="GO" id="GO:0042058">
    <property type="term" value="P:regulation of epidermal growth factor receptor signaling pathway"/>
    <property type="evidence" value="ECO:0007669"/>
    <property type="project" value="TreeGrafter"/>
</dbReference>
<comment type="caution">
    <text evidence="10">The sequence shown here is derived from an EMBL/GenBank/DDBJ whole genome shotgun (WGS) entry which is preliminary data.</text>
</comment>
<dbReference type="GO" id="GO:0015031">
    <property type="term" value="P:protein transport"/>
    <property type="evidence" value="ECO:0007669"/>
    <property type="project" value="UniProtKB-KW"/>
</dbReference>
<dbReference type="PANTHER" id="PTHR31547:SF1">
    <property type="entry name" value="MULTIVESICULAR BODY SUBUNIT 12B"/>
    <property type="match status" value="1"/>
</dbReference>
<organism evidence="10 11">
    <name type="scientific">Steinernema carpocapsae</name>
    <name type="common">Entomopathogenic nematode</name>
    <dbReference type="NCBI Taxonomy" id="34508"/>
    <lineage>
        <taxon>Eukaryota</taxon>
        <taxon>Metazoa</taxon>
        <taxon>Ecdysozoa</taxon>
        <taxon>Nematoda</taxon>
        <taxon>Chromadorea</taxon>
        <taxon>Rhabditida</taxon>
        <taxon>Tylenchina</taxon>
        <taxon>Panagrolaimomorpha</taxon>
        <taxon>Strongyloidoidea</taxon>
        <taxon>Steinernematidae</taxon>
        <taxon>Steinernema</taxon>
    </lineage>
</organism>
<sequence>MLGSYTSSATPVMWTKLKNFDLMTSLKMQSYETSATYSQPESRQSEMGEEGEQTPIVALCLVADRHKAPFGFSAITRTFDDHSDADIWKEGMWAIINRPVRYIAVSRQVPKGSTPNNIEVLVDLTIVNDKDPVPPGFTALDFTADSREKGLRKKYICIKTAARSSVVDAIGDIIILAKSKRPPMGYSQAGEIDGMLVCYKHVVIPNRSAPLRCPTATRTLRTCTQG</sequence>
<evidence type="ECO:0000256" key="3">
    <source>
        <dbReference type="ARBA" id="ARBA00010432"/>
    </source>
</evidence>
<evidence type="ECO:0000259" key="9">
    <source>
        <dbReference type="PROSITE" id="PS51498"/>
    </source>
</evidence>
<dbReference type="InterPro" id="IPR018798">
    <property type="entry name" value="MVB12A/B"/>
</dbReference>
<dbReference type="FunFam" id="2.100.10.50:FF:000002">
    <property type="entry name" value="Multivesicular body subunit 12B"/>
    <property type="match status" value="1"/>
</dbReference>
<gene>
    <name evidence="10" type="ORF">L596_021174</name>
</gene>
<evidence type="ECO:0000313" key="10">
    <source>
        <dbReference type="EMBL" id="TKR73929.1"/>
    </source>
</evidence>
<reference evidence="10 11" key="2">
    <citation type="journal article" date="2019" name="G3 (Bethesda)">
        <title>Hybrid Assembly of the Genome of the Entomopathogenic Nematode Steinernema carpocapsae Identifies the X-Chromosome.</title>
        <authorList>
            <person name="Serra L."/>
            <person name="Macchietto M."/>
            <person name="Macias-Munoz A."/>
            <person name="McGill C.J."/>
            <person name="Rodriguez I.M."/>
            <person name="Rodriguez B."/>
            <person name="Murad R."/>
            <person name="Mortazavi A."/>
        </authorList>
    </citation>
    <scope>NUCLEOTIDE SEQUENCE [LARGE SCALE GENOMIC DNA]</scope>
    <source>
        <strain evidence="10 11">ALL</strain>
    </source>
</reference>
<evidence type="ECO:0000256" key="7">
    <source>
        <dbReference type="ARBA" id="ARBA00023136"/>
    </source>
</evidence>
<dbReference type="OrthoDB" id="6021306at2759"/>
<accession>A0A4U5MVQ4</accession>
<evidence type="ECO:0000256" key="6">
    <source>
        <dbReference type="ARBA" id="ARBA00022927"/>
    </source>
</evidence>
<dbReference type="GO" id="GO:0031902">
    <property type="term" value="C:late endosome membrane"/>
    <property type="evidence" value="ECO:0007669"/>
    <property type="project" value="UniProtKB-SubCell"/>
</dbReference>
<keyword evidence="6" id="KW-0653">Protein transport</keyword>
<dbReference type="STRING" id="34508.A0A4U5MVQ4"/>